<reference evidence="2" key="1">
    <citation type="submission" date="2022-01" db="EMBL/GenBank/DDBJ databases">
        <title>Microbacterium eymi and Microbacterium rhizovicinus sp. nov., isolated from the rhizospheric soil of Elymus tsukushiensis, a plant native to the Dokdo Islands, Republic of Korea.</title>
        <authorList>
            <person name="Hwang Y.J."/>
        </authorList>
    </citation>
    <scope>NUCLEOTIDE SEQUENCE</scope>
    <source>
        <strain evidence="2">KUDC0405</strain>
    </source>
</reference>
<dbReference type="Proteomes" id="UP001054811">
    <property type="component" value="Chromosome"/>
</dbReference>
<evidence type="ECO:0000259" key="1">
    <source>
        <dbReference type="Pfam" id="PF02720"/>
    </source>
</evidence>
<evidence type="ECO:0000313" key="2">
    <source>
        <dbReference type="EMBL" id="UUT35172.1"/>
    </source>
</evidence>
<proteinExistence type="predicted"/>
<keyword evidence="3" id="KW-1185">Reference proteome</keyword>
<evidence type="ECO:0000313" key="3">
    <source>
        <dbReference type="Proteomes" id="UP001054811"/>
    </source>
</evidence>
<protein>
    <submittedName>
        <fullName evidence="2">13E12 repeat family protein</fullName>
    </submittedName>
</protein>
<dbReference type="Pfam" id="PF02720">
    <property type="entry name" value="DUF222"/>
    <property type="match status" value="1"/>
</dbReference>
<dbReference type="EMBL" id="CP091139">
    <property type="protein sequence ID" value="UUT35172.1"/>
    <property type="molecule type" value="Genomic_DNA"/>
</dbReference>
<feature type="domain" description="DUF222" evidence="1">
    <location>
        <begin position="1"/>
        <end position="101"/>
    </location>
</feature>
<sequence>MIAATTGIGTGDANRLVTVGKAIAPRQTLTGEPLPARHPHVAAGVKAGRLGQQAASMIIGMLERVAVRSSAEEREVAERTLVERAPGLSLDQLAQARRPCRGLARPGRRRAL</sequence>
<organism evidence="2 3">
    <name type="scientific">Microbacterium elymi</name>
    <dbReference type="NCBI Taxonomy" id="2909587"/>
    <lineage>
        <taxon>Bacteria</taxon>
        <taxon>Bacillati</taxon>
        <taxon>Actinomycetota</taxon>
        <taxon>Actinomycetes</taxon>
        <taxon>Micrococcales</taxon>
        <taxon>Microbacteriaceae</taxon>
        <taxon>Microbacterium</taxon>
    </lineage>
</organism>
<name>A0ABY5NJ09_9MICO</name>
<dbReference type="RefSeq" id="WP_259611725.1">
    <property type="nucleotide sequence ID" value="NZ_CP091139.2"/>
</dbReference>
<dbReference type="InterPro" id="IPR003870">
    <property type="entry name" value="DUF222"/>
</dbReference>
<gene>
    <name evidence="2" type="ORF">L2X98_33550</name>
</gene>
<accession>A0ABY5NJ09</accession>